<dbReference type="Pfam" id="PF13847">
    <property type="entry name" value="Methyltransf_31"/>
    <property type="match status" value="1"/>
</dbReference>
<name>A0A8H8RHU8_9HELO</name>
<comment type="caution">
    <text evidence="2">The sequence shown here is derived from an EMBL/GenBank/DDBJ whole genome shotgun (WGS) entry which is preliminary data.</text>
</comment>
<keyword evidence="2" id="KW-0808">Transferase</keyword>
<keyword evidence="2" id="KW-0489">Methyltransferase</keyword>
<protein>
    <submittedName>
        <fullName evidence="2">Putative methyltransferase</fullName>
    </submittedName>
</protein>
<dbReference type="PANTHER" id="PTHR43861">
    <property type="entry name" value="TRANS-ACONITATE 2-METHYLTRANSFERASE-RELATED"/>
    <property type="match status" value="1"/>
</dbReference>
<dbReference type="EMBL" id="QGMI01001035">
    <property type="protein sequence ID" value="TVY35105.1"/>
    <property type="molecule type" value="Genomic_DNA"/>
</dbReference>
<proteinExistence type="predicted"/>
<sequence>MAAKQDHWDSAAYQNSASFVPKLATKVLQWLDVQEGDVILDVGCGDGVLNLQIAQTLSKGTGMIHGVDSSESMIATAKKSASANPSIANSCTFQVIDATQLLTHPALQTSSFDKVFSNAAMHWILRPSSQREAFFQGIRNALKPGGTFVFEMGGMGNVAEMRAALLSVVSRRVGIERAREVDPWFFPDEVWMRGMLEET</sequence>
<feature type="domain" description="Methyltransferase" evidence="1">
    <location>
        <begin position="35"/>
        <end position="151"/>
    </location>
</feature>
<evidence type="ECO:0000313" key="2">
    <source>
        <dbReference type="EMBL" id="TVY35105.1"/>
    </source>
</evidence>
<dbReference type="GO" id="GO:0032259">
    <property type="term" value="P:methylation"/>
    <property type="evidence" value="ECO:0007669"/>
    <property type="project" value="UniProtKB-KW"/>
</dbReference>
<dbReference type="AlphaFoldDB" id="A0A8H8RHU8"/>
<dbReference type="SUPFAM" id="SSF53335">
    <property type="entry name" value="S-adenosyl-L-methionine-dependent methyltransferases"/>
    <property type="match status" value="1"/>
</dbReference>
<feature type="non-terminal residue" evidence="2">
    <location>
        <position position="1"/>
    </location>
</feature>
<dbReference type="InterPro" id="IPR025714">
    <property type="entry name" value="Methyltranfer_dom"/>
</dbReference>
<dbReference type="PANTHER" id="PTHR43861:SF1">
    <property type="entry name" value="TRANS-ACONITATE 2-METHYLTRANSFERASE"/>
    <property type="match status" value="1"/>
</dbReference>
<dbReference type="Gene3D" id="3.40.50.150">
    <property type="entry name" value="Vaccinia Virus protein VP39"/>
    <property type="match status" value="1"/>
</dbReference>
<reference evidence="2 3" key="1">
    <citation type="submission" date="2018-05" db="EMBL/GenBank/DDBJ databases">
        <title>Genome sequencing and assembly of the regulated plant pathogen Lachnellula willkommii and related sister species for the development of diagnostic species identification markers.</title>
        <authorList>
            <person name="Giroux E."/>
            <person name="Bilodeau G."/>
        </authorList>
    </citation>
    <scope>NUCLEOTIDE SEQUENCE [LARGE SCALE GENOMIC DNA]</scope>
    <source>
        <strain evidence="2 3">CBS 160.35</strain>
    </source>
</reference>
<keyword evidence="3" id="KW-1185">Reference proteome</keyword>
<accession>A0A8H8RHU8</accession>
<evidence type="ECO:0000259" key="1">
    <source>
        <dbReference type="Pfam" id="PF13847"/>
    </source>
</evidence>
<organism evidence="2 3">
    <name type="scientific">Lachnellula occidentalis</name>
    <dbReference type="NCBI Taxonomy" id="215460"/>
    <lineage>
        <taxon>Eukaryota</taxon>
        <taxon>Fungi</taxon>
        <taxon>Dikarya</taxon>
        <taxon>Ascomycota</taxon>
        <taxon>Pezizomycotina</taxon>
        <taxon>Leotiomycetes</taxon>
        <taxon>Helotiales</taxon>
        <taxon>Lachnaceae</taxon>
        <taxon>Lachnellula</taxon>
    </lineage>
</organism>
<dbReference type="OrthoDB" id="66144at2759"/>
<dbReference type="Proteomes" id="UP000443090">
    <property type="component" value="Unassembled WGS sequence"/>
</dbReference>
<dbReference type="InterPro" id="IPR029063">
    <property type="entry name" value="SAM-dependent_MTases_sf"/>
</dbReference>
<dbReference type="GO" id="GO:0008168">
    <property type="term" value="F:methyltransferase activity"/>
    <property type="evidence" value="ECO:0007669"/>
    <property type="project" value="UniProtKB-KW"/>
</dbReference>
<dbReference type="CDD" id="cd02440">
    <property type="entry name" value="AdoMet_MTases"/>
    <property type="match status" value="1"/>
</dbReference>
<evidence type="ECO:0000313" key="3">
    <source>
        <dbReference type="Proteomes" id="UP000443090"/>
    </source>
</evidence>
<gene>
    <name evidence="2" type="primary">SPCC70.08c</name>
    <name evidence="2" type="ORF">LOCC1_G006898</name>
</gene>